<name>A0A9P9BUY1_9PEZI</name>
<protein>
    <submittedName>
        <fullName evidence="1">Uncharacterized protein</fullName>
    </submittedName>
</protein>
<dbReference type="EMBL" id="JAGTJQ010000001">
    <property type="protein sequence ID" value="KAH7039718.1"/>
    <property type="molecule type" value="Genomic_DNA"/>
</dbReference>
<dbReference type="Proteomes" id="UP000756346">
    <property type="component" value="Unassembled WGS sequence"/>
</dbReference>
<organism evidence="1 2">
    <name type="scientific">Microdochium trichocladiopsis</name>
    <dbReference type="NCBI Taxonomy" id="1682393"/>
    <lineage>
        <taxon>Eukaryota</taxon>
        <taxon>Fungi</taxon>
        <taxon>Dikarya</taxon>
        <taxon>Ascomycota</taxon>
        <taxon>Pezizomycotina</taxon>
        <taxon>Sordariomycetes</taxon>
        <taxon>Xylariomycetidae</taxon>
        <taxon>Xylariales</taxon>
        <taxon>Microdochiaceae</taxon>
        <taxon>Microdochium</taxon>
    </lineage>
</organism>
<sequence>MSCGSRGWVLLVRWQISVHLPRPTYPQDVPAGRRVDRNCWSDHASRVGESLECLLAALKQDAIAARSTMKDDG</sequence>
<accession>A0A9P9BUY1</accession>
<comment type="caution">
    <text evidence="1">The sequence shown here is derived from an EMBL/GenBank/DDBJ whole genome shotgun (WGS) entry which is preliminary data.</text>
</comment>
<dbReference type="GeneID" id="70181646"/>
<dbReference type="AlphaFoldDB" id="A0A9P9BUY1"/>
<evidence type="ECO:0000313" key="2">
    <source>
        <dbReference type="Proteomes" id="UP000756346"/>
    </source>
</evidence>
<proteinExistence type="predicted"/>
<evidence type="ECO:0000313" key="1">
    <source>
        <dbReference type="EMBL" id="KAH7039718.1"/>
    </source>
</evidence>
<gene>
    <name evidence="1" type="ORF">B0I36DRAFT_309154</name>
</gene>
<keyword evidence="2" id="KW-1185">Reference proteome</keyword>
<dbReference type="RefSeq" id="XP_046017773.1">
    <property type="nucleotide sequence ID" value="XM_046152100.1"/>
</dbReference>
<reference evidence="1" key="1">
    <citation type="journal article" date="2021" name="Nat. Commun.">
        <title>Genetic determinants of endophytism in the Arabidopsis root mycobiome.</title>
        <authorList>
            <person name="Mesny F."/>
            <person name="Miyauchi S."/>
            <person name="Thiergart T."/>
            <person name="Pickel B."/>
            <person name="Atanasova L."/>
            <person name="Karlsson M."/>
            <person name="Huettel B."/>
            <person name="Barry K.W."/>
            <person name="Haridas S."/>
            <person name="Chen C."/>
            <person name="Bauer D."/>
            <person name="Andreopoulos W."/>
            <person name="Pangilinan J."/>
            <person name="LaButti K."/>
            <person name="Riley R."/>
            <person name="Lipzen A."/>
            <person name="Clum A."/>
            <person name="Drula E."/>
            <person name="Henrissat B."/>
            <person name="Kohler A."/>
            <person name="Grigoriev I.V."/>
            <person name="Martin F.M."/>
            <person name="Hacquard S."/>
        </authorList>
    </citation>
    <scope>NUCLEOTIDE SEQUENCE</scope>
    <source>
        <strain evidence="1">MPI-CAGE-CH-0230</strain>
    </source>
</reference>